<keyword evidence="1" id="KW-1133">Transmembrane helix</keyword>
<dbReference type="AlphaFoldDB" id="A0A5S4YXG7"/>
<dbReference type="RefSeq" id="WP_148738276.1">
    <property type="nucleotide sequence ID" value="NZ_VSTH01000018.1"/>
</dbReference>
<reference evidence="2 3" key="1">
    <citation type="submission" date="2019-08" db="EMBL/GenBank/DDBJ databases">
        <title>Bradyrhizobium hipponensis sp. nov., a rhizobium isolated from a Lupinus angustifolius root nodule in Tunisia.</title>
        <authorList>
            <person name="Off K."/>
            <person name="Rejili M."/>
            <person name="Mars M."/>
            <person name="Brachmann A."/>
            <person name="Marin M."/>
        </authorList>
    </citation>
    <scope>NUCLEOTIDE SEQUENCE [LARGE SCALE GENOMIC DNA]</scope>
    <source>
        <strain evidence="3">aSej3</strain>
    </source>
</reference>
<evidence type="ECO:0000256" key="1">
    <source>
        <dbReference type="SAM" id="Phobius"/>
    </source>
</evidence>
<organism evidence="2 3">
    <name type="scientific">Bradyrhizobium hipponense</name>
    <dbReference type="NCBI Taxonomy" id="2605638"/>
    <lineage>
        <taxon>Bacteria</taxon>
        <taxon>Pseudomonadati</taxon>
        <taxon>Pseudomonadota</taxon>
        <taxon>Alphaproteobacteria</taxon>
        <taxon>Hyphomicrobiales</taxon>
        <taxon>Nitrobacteraceae</taxon>
        <taxon>Bradyrhizobium</taxon>
    </lineage>
</organism>
<comment type="caution">
    <text evidence="2">The sequence shown here is derived from an EMBL/GenBank/DDBJ whole genome shotgun (WGS) entry which is preliminary data.</text>
</comment>
<evidence type="ECO:0000313" key="3">
    <source>
        <dbReference type="Proteomes" id="UP000324797"/>
    </source>
</evidence>
<gene>
    <name evidence="2" type="ORF">FXV83_06005</name>
</gene>
<evidence type="ECO:0000313" key="2">
    <source>
        <dbReference type="EMBL" id="TYO67519.1"/>
    </source>
</evidence>
<evidence type="ECO:0008006" key="4">
    <source>
        <dbReference type="Google" id="ProtNLM"/>
    </source>
</evidence>
<dbReference type="InterPro" id="IPR047700">
    <property type="entry name" value="NrtS-like"/>
</dbReference>
<accession>A0A5S4YXG7</accession>
<dbReference type="NCBIfam" id="NF038050">
    <property type="entry name" value="NrtS"/>
    <property type="match status" value="1"/>
</dbReference>
<feature type="transmembrane region" description="Helical" evidence="1">
    <location>
        <begin position="20"/>
        <end position="40"/>
    </location>
</feature>
<name>A0A5S4YXG7_9BRAD</name>
<keyword evidence="1" id="KW-0472">Membrane</keyword>
<dbReference type="EMBL" id="VSTH01000018">
    <property type="protein sequence ID" value="TYO67519.1"/>
    <property type="molecule type" value="Genomic_DNA"/>
</dbReference>
<dbReference type="Proteomes" id="UP000324797">
    <property type="component" value="Unassembled WGS sequence"/>
</dbReference>
<keyword evidence="3" id="KW-1185">Reference proteome</keyword>
<proteinExistence type="predicted"/>
<feature type="transmembrane region" description="Helical" evidence="1">
    <location>
        <begin position="46"/>
        <end position="65"/>
    </location>
</feature>
<sequence length="76" mass="8496">MLRLACRCAFSDGVPRRSFLVALVVGTVLNVINQGEALFGAAPINWIKIILTYFVPYAVCTYGAVSFQIRKMRQEQ</sequence>
<keyword evidence="1" id="KW-0812">Transmembrane</keyword>
<protein>
    <recommendedName>
        <fullName evidence="4">Phosphoenolpyruvate protein kinase</fullName>
    </recommendedName>
</protein>